<organism evidence="1 2">
    <name type="scientific">Borreliella yangtzensis</name>
    <dbReference type="NCBI Taxonomy" id="683292"/>
    <lineage>
        <taxon>Bacteria</taxon>
        <taxon>Pseudomonadati</taxon>
        <taxon>Spirochaetota</taxon>
        <taxon>Spirochaetia</taxon>
        <taxon>Spirochaetales</taxon>
        <taxon>Borreliaceae</taxon>
        <taxon>Borreliella</taxon>
    </lineage>
</organism>
<proteinExistence type="predicted"/>
<dbReference type="Proteomes" id="UP000555838">
    <property type="component" value="Unassembled WGS sequence"/>
</dbReference>
<sequence>MKKIKKYQKKVWFMSTNFKGTDFFAIVGEFKDTYVPIYKQVETTPKPISKHKIDKGYVIFKGQKGVCNGQKGYFDVKIGTFVKLRILSSYQPTLRNF</sequence>
<comment type="caution">
    <text evidence="1">The sequence shown here is derived from an EMBL/GenBank/DDBJ whole genome shotgun (WGS) entry which is preliminary data.</text>
</comment>
<keyword evidence="2" id="KW-1185">Reference proteome</keyword>
<name>A0ABR6PD01_9SPIR</name>
<evidence type="ECO:0000313" key="2">
    <source>
        <dbReference type="Proteomes" id="UP000555838"/>
    </source>
</evidence>
<reference evidence="1 2" key="1">
    <citation type="submission" date="2020-08" db="EMBL/GenBank/DDBJ databases">
        <title>Genomic Encyclopedia of Type Strains, Phase IV (KMG-IV): sequencing the most valuable type-strain genomes for metagenomic binning, comparative biology and taxonomic classification.</title>
        <authorList>
            <person name="Goeker M."/>
        </authorList>
    </citation>
    <scope>NUCLEOTIDE SEQUENCE [LARGE SCALE GENOMIC DNA]</scope>
    <source>
        <strain evidence="1 2">DSM 24625</strain>
    </source>
</reference>
<evidence type="ECO:0000313" key="1">
    <source>
        <dbReference type="EMBL" id="MBB6043450.1"/>
    </source>
</evidence>
<protein>
    <submittedName>
        <fullName evidence="1">Uncharacterized protein</fullName>
    </submittedName>
</protein>
<accession>A0ABR6PD01</accession>
<dbReference type="EMBL" id="JACHFG010000008">
    <property type="protein sequence ID" value="MBB6043450.1"/>
    <property type="molecule type" value="Genomic_DNA"/>
</dbReference>
<gene>
    <name evidence="1" type="ORF">HNP68_001072</name>
</gene>
<dbReference type="RefSeq" id="WP_183221173.1">
    <property type="nucleotide sequence ID" value="NZ_CP179655.1"/>
</dbReference>